<gene>
    <name evidence="1" type="ORF">CKN69_01415</name>
</gene>
<organism evidence="1 2">
    <name type="scientific">Carnobacterium divergens</name>
    <name type="common">Lactobacillus divergens</name>
    <dbReference type="NCBI Taxonomy" id="2748"/>
    <lineage>
        <taxon>Bacteria</taxon>
        <taxon>Bacillati</taxon>
        <taxon>Bacillota</taxon>
        <taxon>Bacilli</taxon>
        <taxon>Lactobacillales</taxon>
        <taxon>Carnobacteriaceae</taxon>
        <taxon>Carnobacterium</taxon>
    </lineage>
</organism>
<evidence type="ECO:0000313" key="2">
    <source>
        <dbReference type="Proteomes" id="UP000297938"/>
    </source>
</evidence>
<dbReference type="EMBL" id="NRPP01000003">
    <property type="protein sequence ID" value="TFJ29512.1"/>
    <property type="molecule type" value="Genomic_DNA"/>
</dbReference>
<protein>
    <recommendedName>
        <fullName evidence="3">ABC transporter domain-containing protein</fullName>
    </recommendedName>
</protein>
<evidence type="ECO:0008006" key="3">
    <source>
        <dbReference type="Google" id="ProtNLM"/>
    </source>
</evidence>
<name>A0A2R7ZYK5_CARDV</name>
<comment type="caution">
    <text evidence="1">The sequence shown here is derived from an EMBL/GenBank/DDBJ whole genome shotgun (WGS) entry which is preliminary data.</text>
</comment>
<accession>A0A2R7ZYK5</accession>
<dbReference type="Proteomes" id="UP000297938">
    <property type="component" value="Unassembled WGS sequence"/>
</dbReference>
<proteinExistence type="predicted"/>
<reference evidence="1 2" key="1">
    <citation type="journal article" date="2018" name="Int. J. Food Microbiol.">
        <title>Growth of Carnobacterium spp. isolated from chilled vacuum-packaged meat under relevant acidic conditions.</title>
        <authorList>
            <person name="Zhang P."/>
            <person name="Badoni M."/>
            <person name="Ganzle M."/>
            <person name="Yang X."/>
        </authorList>
    </citation>
    <scope>NUCLEOTIDE SEQUENCE [LARGE SCALE GENOMIC DNA]</scope>
    <source>
        <strain evidence="1 2">B2</strain>
    </source>
</reference>
<evidence type="ECO:0000313" key="1">
    <source>
        <dbReference type="EMBL" id="TFJ29512.1"/>
    </source>
</evidence>
<dbReference type="RefSeq" id="WP_074401948.1">
    <property type="nucleotide sequence ID" value="NZ_FLLU01000016.1"/>
</dbReference>
<dbReference type="Gene3D" id="3.40.50.300">
    <property type="entry name" value="P-loop containing nucleotide triphosphate hydrolases"/>
    <property type="match status" value="1"/>
</dbReference>
<dbReference type="InterPro" id="IPR027417">
    <property type="entry name" value="P-loop_NTPase"/>
</dbReference>
<sequence>MATDSSHLTHTAFDPFKQNGIYQITTKTQTASLLSKRLSTYLKKQKVPVGYLLTDSTFIPYLSTFQNIKLSVKLAKPKLRNSDFLILDALEEMNISSKLAHKPVQELTFTQLKEVQLISAIFSEKKVMIVDSWLDNLSETEQVNWLLIFKNFVKEQGITFILLTNSEKIAEHSDYTFNDQEVKLNFLNKKSD</sequence>
<dbReference type="SUPFAM" id="SSF52540">
    <property type="entry name" value="P-loop containing nucleoside triphosphate hydrolases"/>
    <property type="match status" value="1"/>
</dbReference>
<dbReference type="AlphaFoldDB" id="A0A2R7ZYK5"/>
<dbReference type="STRING" id="2748.CDIV41_230067"/>